<dbReference type="InterPro" id="IPR009242">
    <property type="entry name" value="DUF896"/>
</dbReference>
<protein>
    <submittedName>
        <fullName evidence="2">DUF896 domain-containing protein</fullName>
    </submittedName>
</protein>
<accession>A0A5D0MNE7</accession>
<dbReference type="PANTHER" id="PTHR37300:SF1">
    <property type="entry name" value="UPF0291 PROTEIN YNZC"/>
    <property type="match status" value="1"/>
</dbReference>
<dbReference type="EMBL" id="VSIX01000004">
    <property type="protein sequence ID" value="TYB32119.1"/>
    <property type="molecule type" value="Genomic_DNA"/>
</dbReference>
<sequence>MMKEEKIKRINELWKKQKKDGLTEQEKKEQKKLREEYIKDVKQKVKTQIENQKNISSSGNK</sequence>
<dbReference type="Gene3D" id="1.10.287.540">
    <property type="entry name" value="Helix hairpin bin"/>
    <property type="match status" value="1"/>
</dbReference>
<dbReference type="HAMAP" id="MF_01103">
    <property type="entry name" value="UPF0291"/>
    <property type="match status" value="1"/>
</dbReference>
<keyword evidence="3" id="KW-1185">Reference proteome</keyword>
<dbReference type="Pfam" id="PF05979">
    <property type="entry name" value="DUF896"/>
    <property type="match status" value="1"/>
</dbReference>
<proteinExistence type="inferred from homology"/>
<evidence type="ECO:0000313" key="2">
    <source>
        <dbReference type="EMBL" id="TYB32119.1"/>
    </source>
</evidence>
<name>A0A5D0MNE7_9BACT</name>
<dbReference type="AlphaFoldDB" id="A0A5D0MNE7"/>
<dbReference type="SUPFAM" id="SSF158221">
    <property type="entry name" value="YnzC-like"/>
    <property type="match status" value="1"/>
</dbReference>
<dbReference type="Proteomes" id="UP000324143">
    <property type="component" value="Unassembled WGS sequence"/>
</dbReference>
<comment type="caution">
    <text evidence="2">The sequence shown here is derived from an EMBL/GenBank/DDBJ whole genome shotgun (WGS) entry which is preliminary data.</text>
</comment>
<evidence type="ECO:0000256" key="1">
    <source>
        <dbReference type="ARBA" id="ARBA00022490"/>
    </source>
</evidence>
<organism evidence="2 3">
    <name type="scientific">Candidatus Mcinerneyibacterium aminivorans</name>
    <dbReference type="NCBI Taxonomy" id="2703815"/>
    <lineage>
        <taxon>Bacteria</taxon>
        <taxon>Candidatus Macinerneyibacteriota</taxon>
        <taxon>Candidatus Mcinerneyibacteria</taxon>
        <taxon>Candidatus Mcinerneyibacteriales</taxon>
        <taxon>Candidatus Mcinerneyibacteriaceae</taxon>
        <taxon>Candidatus Mcinerneyibacterium</taxon>
    </lineage>
</organism>
<dbReference type="PANTHER" id="PTHR37300">
    <property type="entry name" value="UPF0291 PROTEIN CBO2609/CLC_2481"/>
    <property type="match status" value="1"/>
</dbReference>
<gene>
    <name evidence="2" type="ORF">FXF47_00615</name>
</gene>
<reference evidence="2" key="1">
    <citation type="submission" date="2019-08" db="EMBL/GenBank/DDBJ databases">
        <title>Genomic characterization of a novel candidate phylum (ARYD3) from a high temperature, high salinity tertiary oil reservoir in north central Oklahoma, USA.</title>
        <authorList>
            <person name="Youssef N.H."/>
            <person name="Yadav A."/>
            <person name="Elshahed M.S."/>
        </authorList>
    </citation>
    <scope>NUCLEOTIDE SEQUENCE [LARGE SCALE GENOMIC DNA]</scope>
    <source>
        <strain evidence="2">ARYD3</strain>
    </source>
</reference>
<keyword evidence="1" id="KW-0963">Cytoplasm</keyword>
<evidence type="ECO:0000313" key="3">
    <source>
        <dbReference type="Proteomes" id="UP000324143"/>
    </source>
</evidence>